<evidence type="ECO:0000313" key="2">
    <source>
        <dbReference type="Proteomes" id="UP000265520"/>
    </source>
</evidence>
<reference evidence="1 2" key="1">
    <citation type="journal article" date="2018" name="Front. Plant Sci.">
        <title>Red Clover (Trifolium pratense) and Zigzag Clover (T. medium) - A Picture of Genomic Similarities and Differences.</title>
        <authorList>
            <person name="Dluhosova J."/>
            <person name="Istvanek J."/>
            <person name="Nedelnik J."/>
            <person name="Repkova J."/>
        </authorList>
    </citation>
    <scope>NUCLEOTIDE SEQUENCE [LARGE SCALE GENOMIC DNA]</scope>
    <source>
        <strain evidence="2">cv. 10/8</strain>
        <tissue evidence="1">Leaf</tissue>
    </source>
</reference>
<accession>A0A392VK84</accession>
<dbReference type="Proteomes" id="UP000265520">
    <property type="component" value="Unassembled WGS sequence"/>
</dbReference>
<feature type="non-terminal residue" evidence="1">
    <location>
        <position position="63"/>
    </location>
</feature>
<dbReference type="AlphaFoldDB" id="A0A392VK84"/>
<protein>
    <submittedName>
        <fullName evidence="1">Uncharacterized protein</fullName>
    </submittedName>
</protein>
<sequence length="63" mass="6756">MSSPRSSGMGARGAGDFLFFLVRVYLLRGAQRMFAWGVGRDSWTLSGIFWAARGAKKAALGAS</sequence>
<organism evidence="1 2">
    <name type="scientific">Trifolium medium</name>
    <dbReference type="NCBI Taxonomy" id="97028"/>
    <lineage>
        <taxon>Eukaryota</taxon>
        <taxon>Viridiplantae</taxon>
        <taxon>Streptophyta</taxon>
        <taxon>Embryophyta</taxon>
        <taxon>Tracheophyta</taxon>
        <taxon>Spermatophyta</taxon>
        <taxon>Magnoliopsida</taxon>
        <taxon>eudicotyledons</taxon>
        <taxon>Gunneridae</taxon>
        <taxon>Pentapetalae</taxon>
        <taxon>rosids</taxon>
        <taxon>fabids</taxon>
        <taxon>Fabales</taxon>
        <taxon>Fabaceae</taxon>
        <taxon>Papilionoideae</taxon>
        <taxon>50 kb inversion clade</taxon>
        <taxon>NPAAA clade</taxon>
        <taxon>Hologalegina</taxon>
        <taxon>IRL clade</taxon>
        <taxon>Trifolieae</taxon>
        <taxon>Trifolium</taxon>
    </lineage>
</organism>
<name>A0A392VK84_9FABA</name>
<proteinExistence type="predicted"/>
<evidence type="ECO:0000313" key="1">
    <source>
        <dbReference type="EMBL" id="MCI88794.1"/>
    </source>
</evidence>
<comment type="caution">
    <text evidence="1">The sequence shown here is derived from an EMBL/GenBank/DDBJ whole genome shotgun (WGS) entry which is preliminary data.</text>
</comment>
<keyword evidence="2" id="KW-1185">Reference proteome</keyword>
<dbReference type="EMBL" id="LXQA011202694">
    <property type="protein sequence ID" value="MCI88794.1"/>
    <property type="molecule type" value="Genomic_DNA"/>
</dbReference>